<protein>
    <submittedName>
        <fullName evidence="4">TPM domain-containing protein</fullName>
    </submittedName>
</protein>
<evidence type="ECO:0000256" key="1">
    <source>
        <dbReference type="SAM" id="MobiDB-lite"/>
    </source>
</evidence>
<dbReference type="RefSeq" id="WP_178050650.1">
    <property type="nucleotide sequence ID" value="NZ_JACOPH010000001.1"/>
</dbReference>
<feature type="compositionally biased region" description="Gly residues" evidence="1">
    <location>
        <begin position="271"/>
        <end position="284"/>
    </location>
</feature>
<dbReference type="EMBL" id="JACOPH010000001">
    <property type="protein sequence ID" value="MBC5712998.1"/>
    <property type="molecule type" value="Genomic_DNA"/>
</dbReference>
<organism evidence="4 5">
    <name type="scientific">Roseburia zhanii</name>
    <dbReference type="NCBI Taxonomy" id="2763064"/>
    <lineage>
        <taxon>Bacteria</taxon>
        <taxon>Bacillati</taxon>
        <taxon>Bacillota</taxon>
        <taxon>Clostridia</taxon>
        <taxon>Lachnospirales</taxon>
        <taxon>Lachnospiraceae</taxon>
        <taxon>Roseburia</taxon>
    </lineage>
</organism>
<keyword evidence="2" id="KW-0812">Transmembrane</keyword>
<keyword evidence="5" id="KW-1185">Reference proteome</keyword>
<sequence length="284" mass="31195">MVRECISLKRIICQIGVFLLVFLAGAGNIPAEETSEDAAVTVADDAGLLMEEEADWLKSTAEELSQKSGWNVVVATCDDAGGKSAQTVCEDYFNEYTAGNNGISCLVDMDNREIYIATAGMAQYYLNDDTVDYILDEAYEAVSEEDYAQCLYLMVLRSSEAYDDGIPDNATIYNVDTGETTVYRKLTFWEFLTTFLLALIVGGTIYGVIKAKYHLKWGTYEYDFHKSGSIDLKTKEDRFVNQVVTHRKIPKETPPPASSGGGSNQTTVHNGSGGRSFGGGGRKF</sequence>
<reference evidence="4" key="1">
    <citation type="submission" date="2020-08" db="EMBL/GenBank/DDBJ databases">
        <title>Genome public.</title>
        <authorList>
            <person name="Liu C."/>
            <person name="Sun Q."/>
        </authorList>
    </citation>
    <scope>NUCLEOTIDE SEQUENCE</scope>
    <source>
        <strain evidence="4">BX1005</strain>
    </source>
</reference>
<evidence type="ECO:0000256" key="2">
    <source>
        <dbReference type="SAM" id="Phobius"/>
    </source>
</evidence>
<feature type="transmembrane region" description="Helical" evidence="2">
    <location>
        <begin position="188"/>
        <end position="209"/>
    </location>
</feature>
<keyword evidence="2" id="KW-1133">Transmembrane helix</keyword>
<dbReference type="InterPro" id="IPR007621">
    <property type="entry name" value="TPM_dom"/>
</dbReference>
<evidence type="ECO:0000259" key="3">
    <source>
        <dbReference type="Pfam" id="PF04536"/>
    </source>
</evidence>
<accession>A0A923LLQ8</accession>
<name>A0A923LLQ8_9FIRM</name>
<dbReference type="AlphaFoldDB" id="A0A923LLQ8"/>
<dbReference type="Proteomes" id="UP000606720">
    <property type="component" value="Unassembled WGS sequence"/>
</dbReference>
<feature type="region of interest" description="Disordered" evidence="1">
    <location>
        <begin position="246"/>
        <end position="284"/>
    </location>
</feature>
<gene>
    <name evidence="4" type="ORF">H8S17_02035</name>
</gene>
<keyword evidence="2" id="KW-0472">Membrane</keyword>
<dbReference type="Gene3D" id="3.10.310.50">
    <property type="match status" value="1"/>
</dbReference>
<proteinExistence type="predicted"/>
<evidence type="ECO:0000313" key="5">
    <source>
        <dbReference type="Proteomes" id="UP000606720"/>
    </source>
</evidence>
<evidence type="ECO:0000313" key="4">
    <source>
        <dbReference type="EMBL" id="MBC5712998.1"/>
    </source>
</evidence>
<dbReference type="Pfam" id="PF04536">
    <property type="entry name" value="TPM_phosphatase"/>
    <property type="match status" value="1"/>
</dbReference>
<comment type="caution">
    <text evidence="4">The sequence shown here is derived from an EMBL/GenBank/DDBJ whole genome shotgun (WGS) entry which is preliminary data.</text>
</comment>
<feature type="domain" description="TPM" evidence="3">
    <location>
        <begin position="42"/>
        <end position="156"/>
    </location>
</feature>